<feature type="compositionally biased region" description="Low complexity" evidence="1">
    <location>
        <begin position="146"/>
        <end position="188"/>
    </location>
</feature>
<dbReference type="SMR" id="A0A165XI68"/>
<organism evidence="2 3">
    <name type="scientific">Mimivirus Bombay</name>
    <dbReference type="NCBI Taxonomy" id="1835008"/>
    <lineage>
        <taxon>Viruses</taxon>
        <taxon>Varidnaviria</taxon>
        <taxon>Bamfordvirae</taxon>
        <taxon>Nucleocytoviricota</taxon>
        <taxon>Megaviricetes</taxon>
        <taxon>Imitervirales</taxon>
        <taxon>Mimiviridae</taxon>
        <taxon>Megamimivirinae</taxon>
        <taxon>Mimivirus</taxon>
        <taxon>Mimivirus bradfordmassiliense</taxon>
    </lineage>
</organism>
<feature type="region of interest" description="Disordered" evidence="1">
    <location>
        <begin position="122"/>
        <end position="213"/>
    </location>
</feature>
<evidence type="ECO:0000256" key="1">
    <source>
        <dbReference type="SAM" id="MobiDB-lite"/>
    </source>
</evidence>
<name>A0A165XI68_MIMIV</name>
<dbReference type="Proteomes" id="UP000241559">
    <property type="component" value="Segment"/>
</dbReference>
<feature type="compositionally biased region" description="Basic residues" evidence="1">
    <location>
        <begin position="189"/>
        <end position="199"/>
    </location>
</feature>
<proteinExistence type="predicted"/>
<sequence length="213" mass="23850">MSDMYCGIGKIPKGKERGTPEYCVQSNQVRYYGLKKIDRSLLETAKVKKTSLVKEQTKLNNLIEKGKQMLKEYNNLKLIINDEKSSKSAVNKARKRMEEIVLRKDRFVKDVKKQREIVNDLIEKEKEEEKAAKKAEKAEEKKKQSKNSTSKSGSKSSKSSSGSSKSSSKSSKSSKSSSGSSKSSSKSSKNSKKSSKKSNFRTQFGGKPTGQIW</sequence>
<evidence type="ECO:0000313" key="3">
    <source>
        <dbReference type="Proteomes" id="UP000241559"/>
    </source>
</evidence>
<feature type="compositionally biased region" description="Basic and acidic residues" evidence="1">
    <location>
        <begin position="122"/>
        <end position="142"/>
    </location>
</feature>
<evidence type="ECO:0000313" key="2">
    <source>
        <dbReference type="EMBL" id="AMZ02990.1"/>
    </source>
</evidence>
<protein>
    <submittedName>
        <fullName evidence="2">Uncharacterized protein</fullName>
    </submittedName>
</protein>
<dbReference type="EMBL" id="KU761889">
    <property type="protein sequence ID" value="AMZ02990.1"/>
    <property type="molecule type" value="Genomic_DNA"/>
</dbReference>
<accession>A0A165XI68</accession>
<reference evidence="2" key="1">
    <citation type="journal article" date="2016" name="Genom Data">
        <title>Isolation and complete genome sequencing of Mimivirus bombay, a Giant Virus in sewage of Mumbai, India.</title>
        <authorList>
            <person name="Chatterjee A."/>
            <person name="Ali F."/>
            <person name="Bange D."/>
            <person name="Kondabagil K."/>
        </authorList>
    </citation>
    <scope>NUCLEOTIDE SEQUENCE [LARGE SCALE GENOMIC DNA]</scope>
    <source>
        <strain evidence="2">1</strain>
    </source>
</reference>